<feature type="region of interest" description="Disordered" evidence="1">
    <location>
        <begin position="811"/>
        <end position="950"/>
    </location>
</feature>
<dbReference type="CDD" id="cd00160">
    <property type="entry name" value="RhoGEF"/>
    <property type="match status" value="1"/>
</dbReference>
<accession>A0A4T0J0G1</accession>
<feature type="region of interest" description="Disordered" evidence="1">
    <location>
        <begin position="634"/>
        <end position="678"/>
    </location>
</feature>
<dbReference type="GO" id="GO:0005737">
    <property type="term" value="C:cytoplasm"/>
    <property type="evidence" value="ECO:0007669"/>
    <property type="project" value="TreeGrafter"/>
</dbReference>
<dbReference type="SMART" id="SM00325">
    <property type="entry name" value="RhoGEF"/>
    <property type="match status" value="1"/>
</dbReference>
<feature type="compositionally biased region" description="Basic and acidic residues" evidence="1">
    <location>
        <begin position="931"/>
        <end position="950"/>
    </location>
</feature>
<feature type="compositionally biased region" description="Polar residues" evidence="1">
    <location>
        <begin position="771"/>
        <end position="786"/>
    </location>
</feature>
<dbReference type="PROSITE" id="PS50010">
    <property type="entry name" value="DH_2"/>
    <property type="match status" value="1"/>
</dbReference>
<dbReference type="SUPFAM" id="SSF50729">
    <property type="entry name" value="PH domain-like"/>
    <property type="match status" value="1"/>
</dbReference>
<feature type="compositionally biased region" description="Basic and acidic residues" evidence="1">
    <location>
        <begin position="822"/>
        <end position="835"/>
    </location>
</feature>
<dbReference type="CDD" id="cd00821">
    <property type="entry name" value="PH"/>
    <property type="match status" value="1"/>
</dbReference>
<feature type="compositionally biased region" description="Polar residues" evidence="1">
    <location>
        <begin position="668"/>
        <end position="678"/>
    </location>
</feature>
<reference evidence="3 4" key="1">
    <citation type="submission" date="2019-03" db="EMBL/GenBank/DDBJ databases">
        <title>Sequencing 23 genomes of Wallemia ichthyophaga.</title>
        <authorList>
            <person name="Gostincar C."/>
        </authorList>
    </citation>
    <scope>NUCLEOTIDE SEQUENCE [LARGE SCALE GENOMIC DNA]</scope>
    <source>
        <strain evidence="3 4">EXF-6200</strain>
    </source>
</reference>
<sequence>MKRRSTVCGYEFTCEPSTTPTTKSSSSSSSCLSSTLTKTTSISSRSLSITDKSVIRNYHLLLELVNTETQYYNDLRILVNVYLDNLPKALSYPTRNLIKRNISSILALHSRITASINKVLDDEHLQLDTFTIGPGSAIHKRTIDRCTDKVANSFIDQAPYFDIYNEFCANHPRALSKLSSSSNLPIWHHYERKCFVLSQQFHPQNNKLQLKDYLIKPIQRVCRYPLLLDSLSKTSNHKDSHIDQALHIMKQVAMKADQARLECEQQEKSQLIATRCEGHSNLSSLEINSFGTAKLVGALDVFVHNSKLPLIPPLKVKYLGAFLYERFLVLVKIRKSTIYEPRYWFPLDLWHVTDVPSGDGLMHHSFRLSLHLQHFEFSCCSDSEKHIWMKAIINSISTSRRMWSQDYVNSMSHSNSIKALPTNVAYSLAHRKLTAPVSATAEDVEEQSAQQSQHFRVSAQKRNSLPIATDVNHSPKPQPQSQLPQEFPTPATSFTYNLLPPPETAPSINTSSSTRFVYHNGNPAEPLVLRRSPSAPRAAVDKCMSSILSEEISQARHMAALNLRRPARPRKMHSVHADLNMMANQDPNPSANNTNTIHNSNTANTTKKAEVKRRRSFVYLDTKDGTNNSFGDIFEDSATSSAPGSTHSRHKKTPSRIAEMYGRKRKSSAPTLSNGLNTGGISETMANLSELSDWSLNVSVDDKLKHRRKLGHSFSSRFSSFGDSIKNFTPGSANSSPLSTPTAIYATEGAPIPPPVQSVAGVRRNSRSFSGLKNTLTLKSSASEQNLAKHKNPNASKLSETEALYIKYLQGDIGPPEESPDEDKQQDKDKDERPAVRRSFTFSHGNTDVSENADVITDTEVDNTITQNRTKQRLSDSSQERGRGQGRVRVQQPRAVSASSAVGAVSNGNALAHGSNHKRSRSRFSMLMLPRQREREKEREPINEPEKDHEGALQGLQLNTDTPQLDLPGDVGRMSPINKFFIFGQNQSDSEGSPDAFKPSSRKSKNRRISPAASLSSAHQHLPVHPLQPPQPHFRGKRTDHSAPALSRTSTEASHAGAPQLPKLVIGEDGGAEWRQRVRQREHEKKAMEEEGGVNDFGPQNEQMTQMTQSNQNNITNPNTPETGAAGETPKSTKQKSSNRSGVSKSSPNLLSRLNSFSSNKSKKSKKGKDSSVSTPVSATSENGDEQSNSGTLNRKSLKAFLTKMNFTRV</sequence>
<feature type="compositionally biased region" description="Basic and acidic residues" evidence="1">
    <location>
        <begin position="1072"/>
        <end position="1089"/>
    </location>
</feature>
<proteinExistence type="predicted"/>
<feature type="region of interest" description="Disordered" evidence="1">
    <location>
        <begin position="984"/>
        <end position="1200"/>
    </location>
</feature>
<protein>
    <recommendedName>
        <fullName evidence="2">DH domain-containing protein</fullName>
    </recommendedName>
</protein>
<dbReference type="Gene3D" id="2.30.29.30">
    <property type="entry name" value="Pleckstrin-homology domain (PH domain)/Phosphotyrosine-binding domain (PTB)"/>
    <property type="match status" value="1"/>
</dbReference>
<dbReference type="AlphaFoldDB" id="A0A4T0J0G1"/>
<name>A0A4T0J0G1_WALIC</name>
<dbReference type="SUPFAM" id="SSF48065">
    <property type="entry name" value="DBL homology domain (DH-domain)"/>
    <property type="match status" value="1"/>
</dbReference>
<dbReference type="Gene3D" id="1.20.900.10">
    <property type="entry name" value="Dbl homology (DH) domain"/>
    <property type="match status" value="1"/>
</dbReference>
<organism evidence="3 4">
    <name type="scientific">Wallemia ichthyophaga</name>
    <dbReference type="NCBI Taxonomy" id="245174"/>
    <lineage>
        <taxon>Eukaryota</taxon>
        <taxon>Fungi</taxon>
        <taxon>Dikarya</taxon>
        <taxon>Basidiomycota</taxon>
        <taxon>Wallemiomycotina</taxon>
        <taxon>Wallemiomycetes</taxon>
        <taxon>Wallemiales</taxon>
        <taxon>Wallemiaceae</taxon>
        <taxon>Wallemia</taxon>
    </lineage>
</organism>
<feature type="compositionally biased region" description="Polar residues" evidence="1">
    <location>
        <begin position="588"/>
        <end position="606"/>
    </location>
</feature>
<dbReference type="InterPro" id="IPR035899">
    <property type="entry name" value="DBL_dom_sf"/>
</dbReference>
<feature type="compositionally biased region" description="Polar residues" evidence="1">
    <location>
        <begin position="840"/>
        <end position="850"/>
    </location>
</feature>
<gene>
    <name evidence="3" type="ORF">E3P86_02571</name>
</gene>
<comment type="caution">
    <text evidence="3">The sequence shown here is derived from an EMBL/GenBank/DDBJ whole genome shotgun (WGS) entry which is preliminary data.</text>
</comment>
<evidence type="ECO:0000256" key="1">
    <source>
        <dbReference type="SAM" id="MobiDB-lite"/>
    </source>
</evidence>
<feature type="compositionally biased region" description="Polar residues" evidence="1">
    <location>
        <begin position="637"/>
        <end position="646"/>
    </location>
</feature>
<dbReference type="PANTHER" id="PTHR45818:SF3">
    <property type="entry name" value="PROTEIN VAV"/>
    <property type="match status" value="1"/>
</dbReference>
<feature type="region of interest" description="Disordered" evidence="1">
    <location>
        <begin position="588"/>
        <end position="610"/>
    </location>
</feature>
<feature type="region of interest" description="Disordered" evidence="1">
    <location>
        <begin position="771"/>
        <end position="799"/>
    </location>
</feature>
<feature type="compositionally biased region" description="Polar residues" evidence="1">
    <location>
        <begin position="1175"/>
        <end position="1195"/>
    </location>
</feature>
<feature type="compositionally biased region" description="Low complexity" evidence="1">
    <location>
        <begin position="1100"/>
        <end position="1117"/>
    </location>
</feature>
<dbReference type="Pfam" id="PF00621">
    <property type="entry name" value="RhoGEF"/>
    <property type="match status" value="1"/>
</dbReference>
<dbReference type="EMBL" id="SPOI01000137">
    <property type="protein sequence ID" value="TIB36029.1"/>
    <property type="molecule type" value="Genomic_DNA"/>
</dbReference>
<dbReference type="InterPro" id="IPR000219">
    <property type="entry name" value="DH_dom"/>
</dbReference>
<evidence type="ECO:0000313" key="3">
    <source>
        <dbReference type="EMBL" id="TIB36029.1"/>
    </source>
</evidence>
<feature type="compositionally biased region" description="Low complexity" evidence="1">
    <location>
        <begin position="887"/>
        <end position="910"/>
    </location>
</feature>
<dbReference type="Proteomes" id="UP000310689">
    <property type="component" value="Unassembled WGS sequence"/>
</dbReference>
<dbReference type="PANTHER" id="PTHR45818">
    <property type="entry name" value="PROTEIN VAV"/>
    <property type="match status" value="1"/>
</dbReference>
<dbReference type="GO" id="GO:0005085">
    <property type="term" value="F:guanyl-nucleotide exchange factor activity"/>
    <property type="evidence" value="ECO:0007669"/>
    <property type="project" value="InterPro"/>
</dbReference>
<feature type="domain" description="DH" evidence="2">
    <location>
        <begin position="56"/>
        <end position="259"/>
    </location>
</feature>
<evidence type="ECO:0000313" key="4">
    <source>
        <dbReference type="Proteomes" id="UP000310689"/>
    </source>
</evidence>
<evidence type="ECO:0000259" key="2">
    <source>
        <dbReference type="PROSITE" id="PS50010"/>
    </source>
</evidence>
<dbReference type="InterPro" id="IPR011993">
    <property type="entry name" value="PH-like_dom_sf"/>
</dbReference>
<feature type="compositionally biased region" description="Low complexity" evidence="1">
    <location>
        <begin position="1138"/>
        <end position="1160"/>
    </location>
</feature>